<keyword evidence="2" id="KW-1185">Reference proteome</keyword>
<accession>A0ABM2A4W6</accession>
<proteinExistence type="predicted"/>
<evidence type="ECO:0000313" key="1">
    <source>
        <dbReference type="EnsemblMetazoa" id="AALFPA23_024484.P36496"/>
    </source>
</evidence>
<evidence type="ECO:0000313" key="2">
    <source>
        <dbReference type="Proteomes" id="UP000069940"/>
    </source>
</evidence>
<dbReference type="EnsemblMetazoa" id="AALFPA23_024484.R36496">
    <property type="protein sequence ID" value="AALFPA23_024484.P36496"/>
    <property type="gene ID" value="AALFPA23_024484"/>
</dbReference>
<sequence>MNGGTYLWSVETGPGVLLSSSIHRLELSNIGKWVRMIPSLSGGLYKFDGDTIEPIPFSAEDLLKSSFKFSDRDGDHGGHCEEWSADDVVVIRRQTQTVRAVESRTGSERWNFSIGHHELEMLKNEDCRGGGGNDALDPAILDLEMKVVIPEGVVFAVKRSEPGVTVWQHQGSTSLTTRLLWNGNGQPSIGSDEKGSNGMINPSLYLGMHQRQLYIQESTALMVRQATDAQTVLLTDEGKFPMIPWKPYPARLKVTGYITDGMLGSTIG</sequence>
<dbReference type="RefSeq" id="XP_062713815.1">
    <property type="nucleotide sequence ID" value="XM_062857831.1"/>
</dbReference>
<dbReference type="GeneID" id="134290652"/>
<name>A0ABM2A4W6_AEDAL</name>
<organism evidence="1 2">
    <name type="scientific">Aedes albopictus</name>
    <name type="common">Asian tiger mosquito</name>
    <name type="synonym">Stegomyia albopicta</name>
    <dbReference type="NCBI Taxonomy" id="7160"/>
    <lineage>
        <taxon>Eukaryota</taxon>
        <taxon>Metazoa</taxon>
        <taxon>Ecdysozoa</taxon>
        <taxon>Arthropoda</taxon>
        <taxon>Hexapoda</taxon>
        <taxon>Insecta</taxon>
        <taxon>Pterygota</taxon>
        <taxon>Neoptera</taxon>
        <taxon>Endopterygota</taxon>
        <taxon>Diptera</taxon>
        <taxon>Nematocera</taxon>
        <taxon>Culicoidea</taxon>
        <taxon>Culicidae</taxon>
        <taxon>Culicinae</taxon>
        <taxon>Aedini</taxon>
        <taxon>Aedes</taxon>
        <taxon>Stegomyia</taxon>
    </lineage>
</organism>
<dbReference type="Proteomes" id="UP000069940">
    <property type="component" value="Unassembled WGS sequence"/>
</dbReference>
<reference evidence="2" key="1">
    <citation type="journal article" date="2015" name="Proc. Natl. Acad. Sci. U.S.A.">
        <title>Genome sequence of the Asian Tiger mosquito, Aedes albopictus, reveals insights into its biology, genetics, and evolution.</title>
        <authorList>
            <person name="Chen X.G."/>
            <person name="Jiang X."/>
            <person name="Gu J."/>
            <person name="Xu M."/>
            <person name="Wu Y."/>
            <person name="Deng Y."/>
            <person name="Zhang C."/>
            <person name="Bonizzoni M."/>
            <person name="Dermauw W."/>
            <person name="Vontas J."/>
            <person name="Armbruster P."/>
            <person name="Huang X."/>
            <person name="Yang Y."/>
            <person name="Zhang H."/>
            <person name="He W."/>
            <person name="Peng H."/>
            <person name="Liu Y."/>
            <person name="Wu K."/>
            <person name="Chen J."/>
            <person name="Lirakis M."/>
            <person name="Topalis P."/>
            <person name="Van Leeuwen T."/>
            <person name="Hall A.B."/>
            <person name="Jiang X."/>
            <person name="Thorpe C."/>
            <person name="Mueller R.L."/>
            <person name="Sun C."/>
            <person name="Waterhouse R.M."/>
            <person name="Yan G."/>
            <person name="Tu Z.J."/>
            <person name="Fang X."/>
            <person name="James A.A."/>
        </authorList>
    </citation>
    <scope>NUCLEOTIDE SEQUENCE [LARGE SCALE GENOMIC DNA]</scope>
    <source>
        <strain evidence="2">Foshan</strain>
    </source>
</reference>
<reference evidence="1" key="2">
    <citation type="submission" date="2025-05" db="UniProtKB">
        <authorList>
            <consortium name="EnsemblMetazoa"/>
        </authorList>
    </citation>
    <scope>IDENTIFICATION</scope>
    <source>
        <strain evidence="1">Foshan</strain>
    </source>
</reference>
<protein>
    <submittedName>
        <fullName evidence="1">Uncharacterized protein</fullName>
    </submittedName>
</protein>